<evidence type="ECO:0000256" key="2">
    <source>
        <dbReference type="ARBA" id="ARBA00022692"/>
    </source>
</evidence>
<organism evidence="8 9">
    <name type="scientific">Flavobacterium chungangensis</name>
    <dbReference type="NCBI Taxonomy" id="2708132"/>
    <lineage>
        <taxon>Bacteria</taxon>
        <taxon>Pseudomonadati</taxon>
        <taxon>Bacteroidota</taxon>
        <taxon>Flavobacteriia</taxon>
        <taxon>Flavobacteriales</taxon>
        <taxon>Flavobacteriaceae</taxon>
        <taxon>Flavobacterium</taxon>
    </lineage>
</organism>
<dbReference type="InterPro" id="IPR011990">
    <property type="entry name" value="TPR-like_helical_dom_sf"/>
</dbReference>
<accession>A0ABV8ZL60</accession>
<feature type="repeat" description="TPR" evidence="5">
    <location>
        <begin position="657"/>
        <end position="690"/>
    </location>
</feature>
<reference evidence="9" key="1">
    <citation type="journal article" date="2019" name="Int. J. Syst. Evol. Microbiol.">
        <title>The Global Catalogue of Microorganisms (GCM) 10K type strain sequencing project: providing services to taxonomists for standard genome sequencing and annotation.</title>
        <authorList>
            <consortium name="The Broad Institute Genomics Platform"/>
            <consortium name="The Broad Institute Genome Sequencing Center for Infectious Disease"/>
            <person name="Wu L."/>
            <person name="Ma J."/>
        </authorList>
    </citation>
    <scope>NUCLEOTIDE SEQUENCE [LARGE SCALE GENOMIC DNA]</scope>
    <source>
        <strain evidence="9">NBRC 103627</strain>
    </source>
</reference>
<evidence type="ECO:0000256" key="5">
    <source>
        <dbReference type="PROSITE-ProRule" id="PRU00339"/>
    </source>
</evidence>
<dbReference type="PROSITE" id="PS50005">
    <property type="entry name" value="TPR"/>
    <property type="match status" value="3"/>
</dbReference>
<sequence>MNSYRIDNILNEVKGAKKIPDYIIYVFLSLILFIDFIPHSKSIDLLYPQFLYLSILNLVFGVYLYINSNTISIDIISIFKRSYVLKFYALFVILCGVSYFNAKNQTLILEKLVEFIVAFCFILNLIVLLKNRIDLFYKILFIISISAFFQASYEIYNLKKLSSESSLSTALNSMVKTTGNINILASGLTIKIPFILLAITASKGLKRLFLNLVLLIVTVTVFLTASRAAFISMFLIYVVYIIYYLKTNSLKKSSLLNCLILLTPLLLSIFIVNAIFKKSNDEGRFVSLSNRVKQINLADESTNARIVIWKNSLQIIKENPLTGVGLGNYKVESIPYEKTLDNDSSISLHAHNDFLEIMAETGILNGLIYMSIFIFIFFINLMRIKRSEESNARAISILSLMMVLVYGVDSFFNFPIFRPIMLVFFCFIIALTIINTESDVQVETNKNKVYLVLIALTLTTTYFAFLDYKTSNLEHLIKNDIDSSFITNNLTGDELVSRLPNYKNVLSTAESFDEYVGIYYCNEKKYDEAMKYFSKADKINPYFGRILFYKMIISNAKGNIDSAYIYAKKAFYMRPRNLNFYKMSTQFARAKNDNQEILKEHQLFIKYRNIPDAWSVAAKQLQKGNYNSKDLLDFINLGAAQHPEDSTLIQLKKNILVNNYINEAQGYLNVKDLNKSLEIYRKALKIDPNNADTMQNLAFNYYNMGKYEEAKMYFLNALSHQNFNSGRTEFFIGYCYLKVNDHENACKYFNISKSKNFIQAQQLIQENCK</sequence>
<name>A0ABV8ZL60_9FLAO</name>
<comment type="subcellular location">
    <subcellularLocation>
        <location evidence="1">Membrane</location>
        <topology evidence="1">Multi-pass membrane protein</topology>
    </subcellularLocation>
</comment>
<feature type="transmembrane region" description="Helical" evidence="6">
    <location>
        <begin position="420"/>
        <end position="437"/>
    </location>
</feature>
<dbReference type="InterPro" id="IPR007016">
    <property type="entry name" value="O-antigen_ligase-rel_domated"/>
</dbReference>
<dbReference type="InterPro" id="IPR019734">
    <property type="entry name" value="TPR_rpt"/>
</dbReference>
<dbReference type="InterPro" id="IPR051533">
    <property type="entry name" value="WaaL-like"/>
</dbReference>
<feature type="transmembrane region" description="Helical" evidence="6">
    <location>
        <begin position="83"/>
        <end position="102"/>
    </location>
</feature>
<feature type="transmembrane region" description="Helical" evidence="6">
    <location>
        <begin position="208"/>
        <end position="223"/>
    </location>
</feature>
<dbReference type="Pfam" id="PF13431">
    <property type="entry name" value="TPR_17"/>
    <property type="match status" value="1"/>
</dbReference>
<feature type="transmembrane region" description="Helical" evidence="6">
    <location>
        <begin position="108"/>
        <end position="128"/>
    </location>
</feature>
<keyword evidence="2 6" id="KW-0812">Transmembrane</keyword>
<feature type="transmembrane region" description="Helical" evidence="6">
    <location>
        <begin position="50"/>
        <end position="71"/>
    </location>
</feature>
<evidence type="ECO:0000313" key="9">
    <source>
        <dbReference type="Proteomes" id="UP001596003"/>
    </source>
</evidence>
<feature type="transmembrane region" description="Helical" evidence="6">
    <location>
        <begin position="181"/>
        <end position="201"/>
    </location>
</feature>
<gene>
    <name evidence="8" type="ORF">ACFO3N_22265</name>
</gene>
<dbReference type="SUPFAM" id="SSF48452">
    <property type="entry name" value="TPR-like"/>
    <property type="match status" value="1"/>
</dbReference>
<dbReference type="Proteomes" id="UP001596003">
    <property type="component" value="Unassembled WGS sequence"/>
</dbReference>
<feature type="repeat" description="TPR" evidence="5">
    <location>
        <begin position="510"/>
        <end position="543"/>
    </location>
</feature>
<dbReference type="PANTHER" id="PTHR37422">
    <property type="entry name" value="TEICHURONIC ACID BIOSYNTHESIS PROTEIN TUAE"/>
    <property type="match status" value="1"/>
</dbReference>
<protein>
    <submittedName>
        <fullName evidence="8">O-antigen ligase family protein</fullName>
    </submittedName>
</protein>
<feature type="transmembrane region" description="Helical" evidence="6">
    <location>
        <begin position="363"/>
        <end position="382"/>
    </location>
</feature>
<keyword evidence="3 6" id="KW-1133">Transmembrane helix</keyword>
<keyword evidence="5" id="KW-0802">TPR repeat</keyword>
<dbReference type="Pfam" id="PF04932">
    <property type="entry name" value="Wzy_C"/>
    <property type="match status" value="1"/>
</dbReference>
<dbReference type="SMART" id="SM00028">
    <property type="entry name" value="TPR"/>
    <property type="match status" value="4"/>
</dbReference>
<keyword evidence="8" id="KW-0436">Ligase</keyword>
<dbReference type="Gene3D" id="1.25.40.10">
    <property type="entry name" value="Tetratricopeptide repeat domain"/>
    <property type="match status" value="2"/>
</dbReference>
<feature type="repeat" description="TPR" evidence="5">
    <location>
        <begin position="691"/>
        <end position="724"/>
    </location>
</feature>
<feature type="transmembrane region" description="Helical" evidence="6">
    <location>
        <begin position="21"/>
        <end position="38"/>
    </location>
</feature>
<feature type="transmembrane region" description="Helical" evidence="6">
    <location>
        <begin position="257"/>
        <end position="276"/>
    </location>
</feature>
<comment type="caution">
    <text evidence="8">The sequence shown here is derived from an EMBL/GenBank/DDBJ whole genome shotgun (WGS) entry which is preliminary data.</text>
</comment>
<evidence type="ECO:0000256" key="3">
    <source>
        <dbReference type="ARBA" id="ARBA00022989"/>
    </source>
</evidence>
<feature type="transmembrane region" description="Helical" evidence="6">
    <location>
        <begin position="229"/>
        <end position="245"/>
    </location>
</feature>
<dbReference type="GO" id="GO:0016874">
    <property type="term" value="F:ligase activity"/>
    <property type="evidence" value="ECO:0007669"/>
    <property type="project" value="UniProtKB-KW"/>
</dbReference>
<dbReference type="EMBL" id="JBHSFY010000018">
    <property type="protein sequence ID" value="MFC4479815.1"/>
    <property type="molecule type" value="Genomic_DNA"/>
</dbReference>
<evidence type="ECO:0000256" key="4">
    <source>
        <dbReference type="ARBA" id="ARBA00023136"/>
    </source>
</evidence>
<feature type="transmembrane region" description="Helical" evidence="6">
    <location>
        <begin position="449"/>
        <end position="466"/>
    </location>
</feature>
<feature type="domain" description="O-antigen ligase-related" evidence="7">
    <location>
        <begin position="213"/>
        <end position="369"/>
    </location>
</feature>
<evidence type="ECO:0000313" key="8">
    <source>
        <dbReference type="EMBL" id="MFC4479815.1"/>
    </source>
</evidence>
<evidence type="ECO:0000256" key="6">
    <source>
        <dbReference type="SAM" id="Phobius"/>
    </source>
</evidence>
<proteinExistence type="predicted"/>
<keyword evidence="9" id="KW-1185">Reference proteome</keyword>
<evidence type="ECO:0000256" key="1">
    <source>
        <dbReference type="ARBA" id="ARBA00004141"/>
    </source>
</evidence>
<dbReference type="RefSeq" id="WP_379801027.1">
    <property type="nucleotide sequence ID" value="NZ_JBHSFY010000018.1"/>
</dbReference>
<feature type="transmembrane region" description="Helical" evidence="6">
    <location>
        <begin position="135"/>
        <end position="153"/>
    </location>
</feature>
<evidence type="ECO:0000259" key="7">
    <source>
        <dbReference type="Pfam" id="PF04932"/>
    </source>
</evidence>
<dbReference type="PANTHER" id="PTHR37422:SF13">
    <property type="entry name" value="LIPOPOLYSACCHARIDE BIOSYNTHESIS PROTEIN PA4999-RELATED"/>
    <property type="match status" value="1"/>
</dbReference>
<dbReference type="Pfam" id="PF13181">
    <property type="entry name" value="TPR_8"/>
    <property type="match status" value="1"/>
</dbReference>
<feature type="transmembrane region" description="Helical" evidence="6">
    <location>
        <begin position="394"/>
        <end position="414"/>
    </location>
</feature>
<keyword evidence="4 6" id="KW-0472">Membrane</keyword>